<dbReference type="SMART" id="SM00843">
    <property type="entry name" value="Ftsk_gamma"/>
    <property type="match status" value="1"/>
</dbReference>
<dbReference type="InterPro" id="IPR027417">
    <property type="entry name" value="P-loop_NTPase"/>
</dbReference>
<dbReference type="Gene3D" id="1.10.10.10">
    <property type="entry name" value="Winged helix-like DNA-binding domain superfamily/Winged helix DNA-binding domain"/>
    <property type="match status" value="1"/>
</dbReference>
<keyword evidence="5" id="KW-1185">Reference proteome</keyword>
<evidence type="ECO:0000313" key="4">
    <source>
        <dbReference type="EMBL" id="KAB2351616.1"/>
    </source>
</evidence>
<evidence type="ECO:0000313" key="5">
    <source>
        <dbReference type="Proteomes" id="UP000468735"/>
    </source>
</evidence>
<name>A0A6H9Z8T5_9ACTN</name>
<dbReference type="PANTHER" id="PTHR22683:SF41">
    <property type="entry name" value="DNA TRANSLOCASE FTSK"/>
    <property type="match status" value="1"/>
</dbReference>
<evidence type="ECO:0000256" key="2">
    <source>
        <dbReference type="SAM" id="Phobius"/>
    </source>
</evidence>
<gene>
    <name evidence="4" type="ORF">F8566_05165</name>
</gene>
<dbReference type="AlphaFoldDB" id="A0A6H9Z8T5"/>
<dbReference type="InterPro" id="IPR018541">
    <property type="entry name" value="Ftsk_gamma"/>
</dbReference>
<dbReference type="SUPFAM" id="SSF46785">
    <property type="entry name" value="Winged helix' DNA-binding domain"/>
    <property type="match status" value="1"/>
</dbReference>
<feature type="domain" description="FtsK gamma" evidence="3">
    <location>
        <begin position="566"/>
        <end position="633"/>
    </location>
</feature>
<feature type="region of interest" description="Disordered" evidence="1">
    <location>
        <begin position="650"/>
        <end position="693"/>
    </location>
</feature>
<reference evidence="4 5" key="1">
    <citation type="submission" date="2019-09" db="EMBL/GenBank/DDBJ databases">
        <title>Actinomadura physcomitrii sp. nov., a novel actinomycete isolated from moss [Physcomitrium sphaericum (Ludw) Fuernr].</title>
        <authorList>
            <person name="Zhuang X."/>
            <person name="Liu C."/>
        </authorList>
    </citation>
    <scope>NUCLEOTIDE SEQUENCE [LARGE SCALE GENOMIC DNA]</scope>
    <source>
        <strain evidence="4 5">HMC1</strain>
    </source>
</reference>
<dbReference type="Proteomes" id="UP000468735">
    <property type="component" value="Unassembled WGS sequence"/>
</dbReference>
<organism evidence="4 5">
    <name type="scientific">Actinomadura rudentiformis</name>
    <dbReference type="NCBI Taxonomy" id="359158"/>
    <lineage>
        <taxon>Bacteria</taxon>
        <taxon>Bacillati</taxon>
        <taxon>Actinomycetota</taxon>
        <taxon>Actinomycetes</taxon>
        <taxon>Streptosporangiales</taxon>
        <taxon>Thermomonosporaceae</taxon>
        <taxon>Actinomadura</taxon>
    </lineage>
</organism>
<keyword evidence="2" id="KW-1133">Transmembrane helix</keyword>
<dbReference type="SUPFAM" id="SSF52540">
    <property type="entry name" value="P-loop containing nucleoside triphosphate hydrolases"/>
    <property type="match status" value="1"/>
</dbReference>
<sequence length="778" mass="83897">MARKTQTLQIAQDATVERITVAAVSKIGVLVPPWAVLGLVTIVAAISHAKWGQPPAVTWATLASACSTFVMAGVTWAVSHQRGWLGRAHSTLTALFAGLWFTIATITGVGAQLTLGMLFFGGGTLAVLWNIRAVIRQTPSMDGATADPLAFIFDRAKDSFGLSGAKVRTTEVDNYKVKGKMALPAGEKTADDAIKNTPYIESGMKLPPGSVNVAQDEDDASQAHVTISDPRIMKRPLPWPGPYRPGGSIAEALRPGMYQDMSEVLHPFTGHHLQIMGMIGSGKSIGGAWNYLAEIISRADTAVFCIDISKDDQTAGPVRPGLHRFETTKPGAVDLIRKMHAEIPQRTKWLSEHGFQKWTKGCGLLYWFLWIEEYSKLYEALGEADQTKLEEIIKEIRSAGGSVVISLQRADYTQIPTLIRSQMAKMCFGLADDDDAKFGTSDRQRKAGVAPEQWENHQPGMAYLDAPGIRATHYAMPLRTYAWGKTDNEANANMRAHAAAFPAAAKNADEFTARLADPTGSAARPGPAIAMPAGTNADVEGARVVQNGPVDELDVAGNGSDNGEADERFAEVLAQAAELVITAQHASTTMLQRKLRLPHADCLRVMEVLERRGIIGPQNAGEATSRPVLIPADAETAQTVVDQLRDDGDAVSQHVRTDDPSPNLTAGPDDSITEPTEEEDPLQTPDTVPAGKMSREAARRLVADWLRHRAAIGKPSFTASEPELQKIRDTAGMTSRGWVYNILSTFVDDGVLTKDDTGPSTKFTVTDTDPLNELGQAA</sequence>
<dbReference type="InterPro" id="IPR036388">
    <property type="entry name" value="WH-like_DNA-bd_sf"/>
</dbReference>
<evidence type="ECO:0000259" key="3">
    <source>
        <dbReference type="SMART" id="SM00843"/>
    </source>
</evidence>
<dbReference type="InterPro" id="IPR036390">
    <property type="entry name" value="WH_DNA-bd_sf"/>
</dbReference>
<dbReference type="PANTHER" id="PTHR22683">
    <property type="entry name" value="SPORULATION PROTEIN RELATED"/>
    <property type="match status" value="1"/>
</dbReference>
<accession>A0A6H9Z8T5</accession>
<dbReference type="Gene3D" id="3.40.50.300">
    <property type="entry name" value="P-loop containing nucleotide triphosphate hydrolases"/>
    <property type="match status" value="1"/>
</dbReference>
<feature type="compositionally biased region" description="Polar residues" evidence="1">
    <location>
        <begin position="758"/>
        <end position="769"/>
    </location>
</feature>
<keyword evidence="2" id="KW-0472">Membrane</keyword>
<feature type="compositionally biased region" description="Acidic residues" evidence="1">
    <location>
        <begin position="671"/>
        <end position="681"/>
    </location>
</feature>
<dbReference type="OrthoDB" id="5165844at2"/>
<dbReference type="Pfam" id="PF09397">
    <property type="entry name" value="FtsK_gamma"/>
    <property type="match status" value="1"/>
</dbReference>
<feature type="transmembrane region" description="Helical" evidence="2">
    <location>
        <begin position="59"/>
        <end position="78"/>
    </location>
</feature>
<feature type="region of interest" description="Disordered" evidence="1">
    <location>
        <begin position="753"/>
        <end position="778"/>
    </location>
</feature>
<dbReference type="InterPro" id="IPR050206">
    <property type="entry name" value="FtsK/SpoIIIE/SftA"/>
</dbReference>
<comment type="caution">
    <text evidence="4">The sequence shown here is derived from an EMBL/GenBank/DDBJ whole genome shotgun (WGS) entry which is preliminary data.</text>
</comment>
<feature type="transmembrane region" description="Helical" evidence="2">
    <location>
        <begin position="90"/>
        <end position="107"/>
    </location>
</feature>
<proteinExistence type="predicted"/>
<dbReference type="EMBL" id="WBMT01000002">
    <property type="protein sequence ID" value="KAB2351616.1"/>
    <property type="molecule type" value="Genomic_DNA"/>
</dbReference>
<evidence type="ECO:0000256" key="1">
    <source>
        <dbReference type="SAM" id="MobiDB-lite"/>
    </source>
</evidence>
<protein>
    <recommendedName>
        <fullName evidence="3">FtsK gamma domain-containing protein</fullName>
    </recommendedName>
</protein>
<feature type="transmembrane region" description="Helical" evidence="2">
    <location>
        <begin position="27"/>
        <end position="47"/>
    </location>
</feature>
<dbReference type="RefSeq" id="WP_151558531.1">
    <property type="nucleotide sequence ID" value="NZ_WBMT01000002.1"/>
</dbReference>
<keyword evidence="2" id="KW-0812">Transmembrane</keyword>